<name>A0A834M0R1_RHYFE</name>
<comment type="caution">
    <text evidence="2">The sequence shown here is derived from an EMBL/GenBank/DDBJ whole genome shotgun (WGS) entry which is preliminary data.</text>
</comment>
<keyword evidence="3" id="KW-1185">Reference proteome</keyword>
<gene>
    <name evidence="2" type="ORF">GWI33_020146</name>
</gene>
<evidence type="ECO:0000313" key="2">
    <source>
        <dbReference type="EMBL" id="KAF7266533.1"/>
    </source>
</evidence>
<proteinExistence type="predicted"/>
<dbReference type="EMBL" id="JAACXV010014527">
    <property type="protein sequence ID" value="KAF7266533.1"/>
    <property type="molecule type" value="Genomic_DNA"/>
</dbReference>
<reference evidence="2" key="1">
    <citation type="submission" date="2020-08" db="EMBL/GenBank/DDBJ databases">
        <title>Genome sequencing and assembly of the red palm weevil Rhynchophorus ferrugineus.</title>
        <authorList>
            <person name="Dias G.B."/>
            <person name="Bergman C.M."/>
            <person name="Manee M."/>
        </authorList>
    </citation>
    <scope>NUCLEOTIDE SEQUENCE</scope>
    <source>
        <strain evidence="2">AA-2017</strain>
        <tissue evidence="2">Whole larva</tissue>
    </source>
</reference>
<dbReference type="AlphaFoldDB" id="A0A834M0R1"/>
<evidence type="ECO:0000256" key="1">
    <source>
        <dbReference type="SAM" id="MobiDB-lite"/>
    </source>
</evidence>
<evidence type="ECO:0000313" key="3">
    <source>
        <dbReference type="Proteomes" id="UP000625711"/>
    </source>
</evidence>
<sequence>MDLVGRSQNTGRITIKISENVFFTWCHPDRFITYLSPIVMFDEFPRASFKFPPAKFEAAVYLPFNEVRKQGAPFAHPATTPSSSSASLGTAIKN</sequence>
<dbReference type="Proteomes" id="UP000625711">
    <property type="component" value="Unassembled WGS sequence"/>
</dbReference>
<feature type="region of interest" description="Disordered" evidence="1">
    <location>
        <begin position="73"/>
        <end position="94"/>
    </location>
</feature>
<organism evidence="2 3">
    <name type="scientific">Rhynchophorus ferrugineus</name>
    <name type="common">Red palm weevil</name>
    <name type="synonym">Curculio ferrugineus</name>
    <dbReference type="NCBI Taxonomy" id="354439"/>
    <lineage>
        <taxon>Eukaryota</taxon>
        <taxon>Metazoa</taxon>
        <taxon>Ecdysozoa</taxon>
        <taxon>Arthropoda</taxon>
        <taxon>Hexapoda</taxon>
        <taxon>Insecta</taxon>
        <taxon>Pterygota</taxon>
        <taxon>Neoptera</taxon>
        <taxon>Endopterygota</taxon>
        <taxon>Coleoptera</taxon>
        <taxon>Polyphaga</taxon>
        <taxon>Cucujiformia</taxon>
        <taxon>Curculionidae</taxon>
        <taxon>Dryophthorinae</taxon>
        <taxon>Rhynchophorus</taxon>
    </lineage>
</organism>
<accession>A0A834M0R1</accession>
<protein>
    <submittedName>
        <fullName evidence="2">Uncharacterized protein</fullName>
    </submittedName>
</protein>